<feature type="transmembrane region" description="Helical" evidence="6">
    <location>
        <begin position="111"/>
        <end position="133"/>
    </location>
</feature>
<comment type="subcellular location">
    <subcellularLocation>
        <location evidence="1">Cell membrane</location>
        <topology evidence="1">Multi-pass membrane protein</topology>
    </subcellularLocation>
</comment>
<dbReference type="GO" id="GO:0022857">
    <property type="term" value="F:transmembrane transporter activity"/>
    <property type="evidence" value="ECO:0007669"/>
    <property type="project" value="InterPro"/>
</dbReference>
<reference evidence="8" key="1">
    <citation type="submission" date="2020-08" db="EMBL/GenBank/DDBJ databases">
        <title>Ramlibacter sp. GTP1 16S ribosomal RNA gene genome sequencing and assembly.</title>
        <authorList>
            <person name="Kang M."/>
        </authorList>
    </citation>
    <scope>NUCLEOTIDE SEQUENCE</scope>
    <source>
        <strain evidence="8">GTP1</strain>
    </source>
</reference>
<dbReference type="PROSITE" id="PS50850">
    <property type="entry name" value="MFS"/>
    <property type="match status" value="1"/>
</dbReference>
<feature type="transmembrane region" description="Helical" evidence="6">
    <location>
        <begin position="311"/>
        <end position="328"/>
    </location>
</feature>
<dbReference type="EMBL" id="JACORU010000002">
    <property type="protein sequence ID" value="MBC5764379.1"/>
    <property type="molecule type" value="Genomic_DNA"/>
</dbReference>
<evidence type="ECO:0000256" key="5">
    <source>
        <dbReference type="ARBA" id="ARBA00023136"/>
    </source>
</evidence>
<proteinExistence type="predicted"/>
<feature type="transmembrane region" description="Helical" evidence="6">
    <location>
        <begin position="55"/>
        <end position="74"/>
    </location>
</feature>
<sequence length="405" mass="41716">MPWYIGKVPPQSEQPGPSGAIAVLAVAAFLSGAALRICDGLIPRVARDFGVSPGVAGRVVVTFSIAYGAMQLVFGPLGDRFGKVRVITCALVGGTFTAAIAAASASFDTLVVARIGWGMAAGGIIPLSLAWVGDAVPYERRQATLARLLTGILSGMMAGQLAGGLFADAGVGWRGAFVMMSAGYAVVAVLLLVRLRHVSAAATAAPAGPWRSQLHAVLGNRWSWWVLGSALTEGVFLLGPLAYLPALLHERFAISVSAASAMIALYAVGGLVYAMTARHFVARWGERRMVVRGCLIMAAGLLALLGSPVAWTAAPVALIVGFGTYLYHNTLQTHGTQMAPTARGTGMGLFAFCLFGGAALGTSWAGIAFDRGGAAALLLPPIVVLPLAGWAFARALARRAPHAAG</sequence>
<dbReference type="Proteomes" id="UP000596827">
    <property type="component" value="Unassembled WGS sequence"/>
</dbReference>
<feature type="transmembrane region" description="Helical" evidence="6">
    <location>
        <begin position="86"/>
        <end position="105"/>
    </location>
</feature>
<dbReference type="AlphaFoldDB" id="A0A923M7U5"/>
<comment type="caution">
    <text evidence="8">The sequence shown here is derived from an EMBL/GenBank/DDBJ whole genome shotgun (WGS) entry which is preliminary data.</text>
</comment>
<accession>A0A923M7U5</accession>
<feature type="transmembrane region" description="Helical" evidence="6">
    <location>
        <begin position="173"/>
        <end position="193"/>
    </location>
</feature>
<feature type="transmembrane region" description="Helical" evidence="6">
    <location>
        <begin position="349"/>
        <end position="367"/>
    </location>
</feature>
<keyword evidence="4 6" id="KW-1133">Transmembrane helix</keyword>
<feature type="transmembrane region" description="Helical" evidence="6">
    <location>
        <begin position="222"/>
        <end position="246"/>
    </location>
</feature>
<evidence type="ECO:0000313" key="8">
    <source>
        <dbReference type="EMBL" id="MBC5764379.1"/>
    </source>
</evidence>
<feature type="domain" description="Major facilitator superfamily (MFS) profile" evidence="7">
    <location>
        <begin position="20"/>
        <end position="398"/>
    </location>
</feature>
<dbReference type="InterPro" id="IPR011701">
    <property type="entry name" value="MFS"/>
</dbReference>
<keyword evidence="2" id="KW-1003">Cell membrane</keyword>
<feature type="transmembrane region" description="Helical" evidence="6">
    <location>
        <begin position="145"/>
        <end position="167"/>
    </location>
</feature>
<keyword evidence="3 6" id="KW-0812">Transmembrane</keyword>
<organism evidence="8 9">
    <name type="scientific">Ramlibacter albus</name>
    <dbReference type="NCBI Taxonomy" id="2079448"/>
    <lineage>
        <taxon>Bacteria</taxon>
        <taxon>Pseudomonadati</taxon>
        <taxon>Pseudomonadota</taxon>
        <taxon>Betaproteobacteria</taxon>
        <taxon>Burkholderiales</taxon>
        <taxon>Comamonadaceae</taxon>
        <taxon>Ramlibacter</taxon>
    </lineage>
</organism>
<dbReference type="SUPFAM" id="SSF103473">
    <property type="entry name" value="MFS general substrate transporter"/>
    <property type="match status" value="1"/>
</dbReference>
<dbReference type="CDD" id="cd17324">
    <property type="entry name" value="MFS_NepI_like"/>
    <property type="match status" value="1"/>
</dbReference>
<keyword evidence="5 6" id="KW-0472">Membrane</keyword>
<dbReference type="InterPro" id="IPR036259">
    <property type="entry name" value="MFS_trans_sf"/>
</dbReference>
<feature type="transmembrane region" description="Helical" evidence="6">
    <location>
        <begin position="373"/>
        <end position="393"/>
    </location>
</feature>
<evidence type="ECO:0000256" key="3">
    <source>
        <dbReference type="ARBA" id="ARBA00022692"/>
    </source>
</evidence>
<feature type="transmembrane region" description="Helical" evidence="6">
    <location>
        <begin position="252"/>
        <end position="277"/>
    </location>
</feature>
<dbReference type="GO" id="GO:0005886">
    <property type="term" value="C:plasma membrane"/>
    <property type="evidence" value="ECO:0007669"/>
    <property type="project" value="UniProtKB-SubCell"/>
</dbReference>
<name>A0A923M7U5_9BURK</name>
<evidence type="ECO:0000256" key="4">
    <source>
        <dbReference type="ARBA" id="ARBA00022989"/>
    </source>
</evidence>
<keyword evidence="9" id="KW-1185">Reference proteome</keyword>
<dbReference type="InterPro" id="IPR020846">
    <property type="entry name" value="MFS_dom"/>
</dbReference>
<dbReference type="Pfam" id="PF07690">
    <property type="entry name" value="MFS_1"/>
    <property type="match status" value="1"/>
</dbReference>
<evidence type="ECO:0000256" key="1">
    <source>
        <dbReference type="ARBA" id="ARBA00004651"/>
    </source>
</evidence>
<evidence type="ECO:0000313" key="9">
    <source>
        <dbReference type="Proteomes" id="UP000596827"/>
    </source>
</evidence>
<dbReference type="PANTHER" id="PTHR43124">
    <property type="entry name" value="PURINE EFFLUX PUMP PBUE"/>
    <property type="match status" value="1"/>
</dbReference>
<evidence type="ECO:0000256" key="2">
    <source>
        <dbReference type="ARBA" id="ARBA00022475"/>
    </source>
</evidence>
<dbReference type="InterPro" id="IPR050189">
    <property type="entry name" value="MFS_Efflux_Transporters"/>
</dbReference>
<evidence type="ECO:0000259" key="7">
    <source>
        <dbReference type="PROSITE" id="PS50850"/>
    </source>
</evidence>
<gene>
    <name evidence="8" type="ORF">H8R02_07960</name>
</gene>
<evidence type="ECO:0000256" key="6">
    <source>
        <dbReference type="SAM" id="Phobius"/>
    </source>
</evidence>
<protein>
    <submittedName>
        <fullName evidence="8">MFS transporter</fullName>
    </submittedName>
</protein>
<feature type="transmembrane region" description="Helical" evidence="6">
    <location>
        <begin position="289"/>
        <end position="305"/>
    </location>
</feature>
<dbReference type="PANTHER" id="PTHR43124:SF3">
    <property type="entry name" value="CHLORAMPHENICOL EFFLUX PUMP RV0191"/>
    <property type="match status" value="1"/>
</dbReference>
<dbReference type="Gene3D" id="1.20.1250.20">
    <property type="entry name" value="MFS general substrate transporter like domains"/>
    <property type="match status" value="1"/>
</dbReference>